<gene>
    <name evidence="1" type="ordered locus">Btus_1725</name>
</gene>
<protein>
    <submittedName>
        <fullName evidence="1">General stress protein</fullName>
    </submittedName>
</protein>
<dbReference type="EMBL" id="CP002017">
    <property type="protein sequence ID" value="ADG06427.1"/>
    <property type="molecule type" value="Genomic_DNA"/>
</dbReference>
<dbReference type="HOGENOM" id="CLU_153787_1_0_9"/>
<dbReference type="KEGG" id="bts:Btus_1725"/>
<dbReference type="STRING" id="562970.Btus_1725"/>
<organism evidence="1 2">
    <name type="scientific">Kyrpidia tusciae (strain DSM 2912 / NBRC 15312 / T2)</name>
    <name type="common">Bacillus tusciae</name>
    <dbReference type="NCBI Taxonomy" id="562970"/>
    <lineage>
        <taxon>Bacteria</taxon>
        <taxon>Bacillati</taxon>
        <taxon>Bacillota</taxon>
        <taxon>Bacilli</taxon>
        <taxon>Bacillales</taxon>
        <taxon>Alicyclobacillaceae</taxon>
        <taxon>Kyrpidia</taxon>
    </lineage>
</organism>
<evidence type="ECO:0000313" key="2">
    <source>
        <dbReference type="Proteomes" id="UP000002368"/>
    </source>
</evidence>
<dbReference type="AlphaFoldDB" id="D5WQ18"/>
<dbReference type="RefSeq" id="WP_013075714.1">
    <property type="nucleotide sequence ID" value="NC_014098.1"/>
</dbReference>
<dbReference type="InterPro" id="IPR022551">
    <property type="entry name" value="BrxC"/>
</dbReference>
<dbReference type="Proteomes" id="UP000002368">
    <property type="component" value="Chromosome"/>
</dbReference>
<accession>D5WQ18</accession>
<dbReference type="eggNOG" id="COG3118">
    <property type="taxonomic scope" value="Bacteria"/>
</dbReference>
<keyword evidence="2" id="KW-1185">Reference proteome</keyword>
<dbReference type="OrthoDB" id="677051at2"/>
<dbReference type="Gene3D" id="3.40.30.10">
    <property type="entry name" value="Glutaredoxin"/>
    <property type="match status" value="1"/>
</dbReference>
<dbReference type="Pfam" id="PF11009">
    <property type="entry name" value="BrxC"/>
    <property type="match status" value="1"/>
</dbReference>
<name>D5WQ18_KYRT2</name>
<reference evidence="1 2" key="1">
    <citation type="journal article" date="2011" name="Stand. Genomic Sci.">
        <title>Complete genome sequence of the thermophilic, hydrogen-oxidizing Bacillus tusciae type strain (T2) and reclassification in the new genus, Kyrpidia gen. nov. as Kyrpidia tusciae comb. nov. and emendation of the family Alicyclobacillaceae da Costa and Rainey, 2010.</title>
        <authorList>
            <person name="Klenk H.P."/>
            <person name="Lapidus A."/>
            <person name="Chertkov O."/>
            <person name="Copeland A."/>
            <person name="Del Rio T.G."/>
            <person name="Nolan M."/>
            <person name="Lucas S."/>
            <person name="Chen F."/>
            <person name="Tice H."/>
            <person name="Cheng J.F."/>
            <person name="Han C."/>
            <person name="Bruce D."/>
            <person name="Goodwin L."/>
            <person name="Pitluck S."/>
            <person name="Pati A."/>
            <person name="Ivanova N."/>
            <person name="Mavromatis K."/>
            <person name="Daum C."/>
            <person name="Chen A."/>
            <person name="Palaniappan K."/>
            <person name="Chang Y.J."/>
            <person name="Land M."/>
            <person name="Hauser L."/>
            <person name="Jeffries C.D."/>
            <person name="Detter J.C."/>
            <person name="Rohde M."/>
            <person name="Abt B."/>
            <person name="Pukall R."/>
            <person name="Goker M."/>
            <person name="Bristow J."/>
            <person name="Markowitz V."/>
            <person name="Hugenholtz P."/>
            <person name="Eisen J.A."/>
        </authorList>
    </citation>
    <scope>NUCLEOTIDE SEQUENCE [LARGE SCALE GENOMIC DNA]</scope>
    <source>
        <strain evidence="1 2">DSM 2912</strain>
    </source>
</reference>
<sequence>MPQWREITTHEEWLDVLEKSCERSVLVFKHSTSCPISANAWKEFQSYLSGTPDENTEYVVVKVIESRDVSNAVANDLNVVHQSPQVLLIRNKKAVWDTSHRNITQSAIRQALG</sequence>
<proteinExistence type="predicted"/>
<dbReference type="NCBIfam" id="TIGR04019">
    <property type="entry name" value="B_thiol_YtxJ"/>
    <property type="match status" value="1"/>
</dbReference>
<evidence type="ECO:0000313" key="1">
    <source>
        <dbReference type="EMBL" id="ADG06427.1"/>
    </source>
</evidence>